<dbReference type="InterPro" id="IPR036291">
    <property type="entry name" value="NAD(P)-bd_dom_sf"/>
</dbReference>
<dbReference type="AlphaFoldDB" id="D2VA64"/>
<dbReference type="EMBL" id="GG738859">
    <property type="protein sequence ID" value="EFC46374.1"/>
    <property type="molecule type" value="Genomic_DNA"/>
</dbReference>
<evidence type="ECO:0000256" key="2">
    <source>
        <dbReference type="SAM" id="Phobius"/>
    </source>
</evidence>
<dbReference type="VEuPathDB" id="AmoebaDB:NAEGRDRAFT_47886"/>
<proteinExistence type="inferred from homology"/>
<evidence type="ECO:0000313" key="4">
    <source>
        <dbReference type="EMBL" id="EFC46374.1"/>
    </source>
</evidence>
<reference evidence="4 5" key="1">
    <citation type="journal article" date="2010" name="Cell">
        <title>The genome of Naegleria gruberi illuminates early eukaryotic versatility.</title>
        <authorList>
            <person name="Fritz-Laylin L.K."/>
            <person name="Prochnik S.E."/>
            <person name="Ginger M.L."/>
            <person name="Dacks J.B."/>
            <person name="Carpenter M.L."/>
            <person name="Field M.C."/>
            <person name="Kuo A."/>
            <person name="Paredez A."/>
            <person name="Chapman J."/>
            <person name="Pham J."/>
            <person name="Shu S."/>
            <person name="Neupane R."/>
            <person name="Cipriano M."/>
            <person name="Mancuso J."/>
            <person name="Tu H."/>
            <person name="Salamov A."/>
            <person name="Lindquist E."/>
            <person name="Shapiro H."/>
            <person name="Lucas S."/>
            <person name="Grigoriev I.V."/>
            <person name="Cande W.Z."/>
            <person name="Fulton C."/>
            <person name="Rokhsar D.S."/>
            <person name="Dawson S.C."/>
        </authorList>
    </citation>
    <scope>NUCLEOTIDE SEQUENCE [LARGE SCALE GENOMIC DNA]</scope>
    <source>
        <strain evidence="4 5">NEG-M</strain>
    </source>
</reference>
<keyword evidence="2" id="KW-0472">Membrane</keyword>
<dbReference type="KEGG" id="ngr:NAEGRDRAFT_47886"/>
<evidence type="ECO:0000259" key="3">
    <source>
        <dbReference type="Pfam" id="PF01370"/>
    </source>
</evidence>
<dbReference type="PANTHER" id="PTHR43000">
    <property type="entry name" value="DTDP-D-GLUCOSE 4,6-DEHYDRATASE-RELATED"/>
    <property type="match status" value="1"/>
</dbReference>
<protein>
    <submittedName>
        <fullName evidence="4">Predicted protein</fullName>
    </submittedName>
</protein>
<sequence>MSCHDILPSGSTTVDETADNKKQTALITGATGHVGRVLCERIAKPKQLTVQTSSNKIKQNENNSNDDINNLLSSIEKDFGKIIILGRNVTIGSELENKYLNVEFIKCDISDSESVNTLLDPILSSVDVIFHCAALSTSWARATDLYKANVQGTMNLANLALAHYKKNKKLSRFVFVGTPSIYMSREHLYNVSENNDETLKMENMLNEYAKTKYMAEQFILSLYREHQFPVVSIRPRAVIGIHDTAILPRITQVLRERRFVNISEKDKPLLIDLTYIDNVVDALLLAYKRDKCLGKAYNITNGEPLDLHKLCKELSKDYLNIDLNYEKKTGPDTFVPKKINFTFAYFIGYIFECVFSLLGIYDRDPPLSRYAVATISRSATFDLSNAQRDLGYSPRVPIREGIQKVMRASKL</sequence>
<evidence type="ECO:0000313" key="5">
    <source>
        <dbReference type="Proteomes" id="UP000006671"/>
    </source>
</evidence>
<accession>D2VA64</accession>
<gene>
    <name evidence="4" type="ORF">NAEGRDRAFT_47886</name>
</gene>
<dbReference type="Proteomes" id="UP000006671">
    <property type="component" value="Unassembled WGS sequence"/>
</dbReference>
<keyword evidence="2" id="KW-0812">Transmembrane</keyword>
<keyword evidence="5" id="KW-1185">Reference proteome</keyword>
<dbReference type="Pfam" id="PF01370">
    <property type="entry name" value="Epimerase"/>
    <property type="match status" value="1"/>
</dbReference>
<organism evidence="5">
    <name type="scientific">Naegleria gruberi</name>
    <name type="common">Amoeba</name>
    <dbReference type="NCBI Taxonomy" id="5762"/>
    <lineage>
        <taxon>Eukaryota</taxon>
        <taxon>Discoba</taxon>
        <taxon>Heterolobosea</taxon>
        <taxon>Tetramitia</taxon>
        <taxon>Eutetramitia</taxon>
        <taxon>Vahlkampfiidae</taxon>
        <taxon>Naegleria</taxon>
    </lineage>
</organism>
<dbReference type="Gene3D" id="3.40.50.720">
    <property type="entry name" value="NAD(P)-binding Rossmann-like Domain"/>
    <property type="match status" value="1"/>
</dbReference>
<feature type="transmembrane region" description="Helical" evidence="2">
    <location>
        <begin position="343"/>
        <end position="361"/>
    </location>
</feature>
<dbReference type="STRING" id="5762.D2VA64"/>
<dbReference type="OrthoDB" id="10058185at2759"/>
<dbReference type="SUPFAM" id="SSF51735">
    <property type="entry name" value="NAD(P)-binding Rossmann-fold domains"/>
    <property type="match status" value="1"/>
</dbReference>
<dbReference type="GeneID" id="8859371"/>
<name>D2VA64_NAEGR</name>
<feature type="domain" description="NAD-dependent epimerase/dehydratase" evidence="3">
    <location>
        <begin position="25"/>
        <end position="299"/>
    </location>
</feature>
<dbReference type="InParanoid" id="D2VA64"/>
<comment type="similarity">
    <text evidence="1">Belongs to the NAD(P)-dependent epimerase/dehydratase family.</text>
</comment>
<dbReference type="RefSeq" id="XP_002679118.1">
    <property type="nucleotide sequence ID" value="XM_002679072.1"/>
</dbReference>
<dbReference type="OMA" id="CERIAKP"/>
<evidence type="ECO:0000256" key="1">
    <source>
        <dbReference type="ARBA" id="ARBA00007637"/>
    </source>
</evidence>
<dbReference type="InterPro" id="IPR001509">
    <property type="entry name" value="Epimerase_deHydtase"/>
</dbReference>
<dbReference type="eggNOG" id="KOG1430">
    <property type="taxonomic scope" value="Eukaryota"/>
</dbReference>
<keyword evidence="2" id="KW-1133">Transmembrane helix</keyword>